<dbReference type="GO" id="GO:0022857">
    <property type="term" value="F:transmembrane transporter activity"/>
    <property type="evidence" value="ECO:0007669"/>
    <property type="project" value="UniProtKB-UniRule"/>
</dbReference>
<feature type="transmembrane region" description="Helical" evidence="1">
    <location>
        <begin position="72"/>
        <end position="90"/>
    </location>
</feature>
<keyword evidence="1" id="KW-0472">Membrane</keyword>
<keyword evidence="1" id="KW-1133">Transmembrane helix</keyword>
<feature type="transmembrane region" description="Helical" evidence="1">
    <location>
        <begin position="110"/>
        <end position="130"/>
    </location>
</feature>
<comment type="function">
    <text evidence="1">Involved in the import of queuosine (Q) precursors, required for Q precursor salvage.</text>
</comment>
<comment type="similarity">
    <text evidence="1">Belongs to the vitamin uptake transporter (VUT/ECF) (TC 2.A.88) family. Q precursor transporter subfamily.</text>
</comment>
<gene>
    <name evidence="2" type="ORF">PeribacterD1_0207</name>
</gene>
<accession>A0A0S1SKF0</accession>
<name>A0A0S1SU45_9BACT</name>
<feature type="transmembrane region" description="Helical" evidence="1">
    <location>
        <begin position="151"/>
        <end position="181"/>
    </location>
</feature>
<dbReference type="KEGG" id="prf:PeribacterA2_0207"/>
<dbReference type="AlphaFoldDB" id="A0A0S1SU45"/>
<dbReference type="GO" id="GO:0005886">
    <property type="term" value="C:plasma membrane"/>
    <property type="evidence" value="ECO:0007669"/>
    <property type="project" value="UniProtKB-SubCell"/>
</dbReference>
<reference evidence="3" key="1">
    <citation type="submission" date="2015-10" db="EMBL/GenBank/DDBJ databases">
        <title>Analysis of five complete genome sequences for members of the class Peribacteria in the recently recognized Peregrinibacteria bacterial phylum.</title>
        <authorList>
            <person name="Anantharaman K."/>
            <person name="Brown C.T."/>
            <person name="Burstein D."/>
            <person name="Castelle C.J."/>
            <person name="Probst A.J."/>
            <person name="Thomas B.C."/>
            <person name="Williams K.H."/>
            <person name="Banfield J.F."/>
        </authorList>
    </citation>
    <scope>NUCLEOTIDE SEQUENCE [LARGE SCALE GENOMIC DNA]</scope>
</reference>
<proteinExistence type="inferred from homology"/>
<dbReference type="HAMAP" id="MF_02088">
    <property type="entry name" value="Q_prec_transport"/>
    <property type="match status" value="1"/>
</dbReference>
<dbReference type="InterPro" id="IPR003744">
    <property type="entry name" value="YhhQ"/>
</dbReference>
<dbReference type="PANTHER" id="PTHR34300">
    <property type="entry name" value="QUEUOSINE PRECURSOR TRANSPORTER-RELATED"/>
    <property type="match status" value="1"/>
</dbReference>
<dbReference type="STRING" id="1735162.PeribacterB2_0207"/>
<keyword evidence="1" id="KW-0813">Transport</keyword>
<dbReference type="Proteomes" id="UP000069135">
    <property type="component" value="Chromosome"/>
</dbReference>
<sequence>MRPYRYVDIVMAVFVAVLLISNIASSAKIVDAGVSILGLRLSFDGGTLLFPLSYIFGDILTEVYGYARSRRVIWTGFAVSLLMSLSLWIIQILPGEEAWLGYAGDQAYSVILGSVSSGAIVLASLLAYLFGEFSNSYVLAKMKVAMSGRHLWVRTIGSTLVGQGIDTVLFIALACAFGVFPWAIALSLIVSNYLLKVGIEVLFTPATYGIIGFLKKREQEDFYDRDTRFNPFLLNI</sequence>
<accession>A0A0S1SG62</accession>
<reference evidence="2 3" key="2">
    <citation type="journal article" date="2016" name="PeerJ">
        <title>Analysis of five complete genome sequences for members of the class Peribacteria in the recently recognized Peregrinibacteria bacterial phylum.</title>
        <authorList>
            <person name="Anantharaman K."/>
            <person name="Brown C.T."/>
            <person name="Burstein D."/>
            <person name="Castelle C.J."/>
            <person name="Probst A.J."/>
            <person name="Thomas B.C."/>
            <person name="Williams K.H."/>
            <person name="Banfield J.F."/>
        </authorList>
    </citation>
    <scope>NUCLEOTIDE SEQUENCE [LARGE SCALE GENOMIC DNA]</scope>
    <source>
        <strain evidence="2">RIFOXYD1_FULL_PER-ii_59_16</strain>
    </source>
</reference>
<protein>
    <recommendedName>
        <fullName evidence="1">Probable queuosine precursor transporter</fullName>
        <shortName evidence="1">Q precursor transporter</shortName>
    </recommendedName>
</protein>
<dbReference type="NCBIfam" id="TIGR00697">
    <property type="entry name" value="queuosine precursor transporter"/>
    <property type="match status" value="1"/>
</dbReference>
<evidence type="ECO:0000313" key="2">
    <source>
        <dbReference type="EMBL" id="ALM12908.1"/>
    </source>
</evidence>
<comment type="subcellular location">
    <subcellularLocation>
        <location evidence="1">Cell membrane</location>
        <topology evidence="1">Multi-pass membrane protein</topology>
    </subcellularLocation>
</comment>
<keyword evidence="1" id="KW-1003">Cell membrane</keyword>
<evidence type="ECO:0000256" key="1">
    <source>
        <dbReference type="HAMAP-Rule" id="MF_02088"/>
    </source>
</evidence>
<dbReference type="PANTHER" id="PTHR34300:SF2">
    <property type="entry name" value="QUEUOSINE PRECURSOR TRANSPORTER-RELATED"/>
    <property type="match status" value="1"/>
</dbReference>
<keyword evidence="1" id="KW-0812">Transmembrane</keyword>
<dbReference type="EMBL" id="CP013065">
    <property type="protein sequence ID" value="ALM12908.1"/>
    <property type="molecule type" value="Genomic_DNA"/>
</dbReference>
<organism evidence="2 3">
    <name type="scientific">Candidatus Peribacter riflensis</name>
    <dbReference type="NCBI Taxonomy" id="1735162"/>
    <lineage>
        <taxon>Bacteria</taxon>
        <taxon>Candidatus Peregrinibacteriota</taxon>
        <taxon>Candidatus Peribacteria</taxon>
        <taxon>Candidatus Peribacterales</taxon>
        <taxon>Candidatus Peribacteraceae</taxon>
        <taxon>Candidatus Peribacter</taxon>
    </lineage>
</organism>
<accession>A0A0S1SPY6</accession>
<accession>A0A0S1SR27</accession>
<feature type="transmembrane region" description="Helical" evidence="1">
    <location>
        <begin position="48"/>
        <end position="65"/>
    </location>
</feature>
<accession>A0A0S1SU45</accession>
<dbReference type="PATRIC" id="fig|1735161.3.peg.208"/>
<evidence type="ECO:0000313" key="3">
    <source>
        <dbReference type="Proteomes" id="UP000069135"/>
    </source>
</evidence>
<dbReference type="Pfam" id="PF02592">
    <property type="entry name" value="Vut_1"/>
    <property type="match status" value="1"/>
</dbReference>